<feature type="domain" description="Ig-like" evidence="4">
    <location>
        <begin position="84"/>
        <end position="159"/>
    </location>
</feature>
<dbReference type="Gene3D" id="2.60.40.10">
    <property type="entry name" value="Immunoglobulins"/>
    <property type="match status" value="3"/>
</dbReference>
<sequence length="288" mass="30915">WVTSDGAHLDDVPGLRSIIVMPGNSTLRLHPFSADHYRHDVHQATYRCLATNDVGTVTSRTAIVTAVVEQAYDVGVQDAMGVVGGTVVLTCDVSSTVATHVTTVAWTVEGRTITPSSRPAGRYWMLPSGELLIRGLTSSDEHSRITCTATHAFNPNTVTSNTARLIITGSSSPNRPQVMTRREVVRPWEGDELVLPCVARGNPQPQIRWYREAPGGSRSPVGGHRISGGGGGGRIRVMEGQLVLSPTHRDDSGRYTCTAENTHGSDTYTVVLSVRAALSVNVLPAVQR</sequence>
<dbReference type="GO" id="GO:0016020">
    <property type="term" value="C:membrane"/>
    <property type="evidence" value="ECO:0007669"/>
    <property type="project" value="UniProtKB-SubCell"/>
</dbReference>
<dbReference type="EMBL" id="CAXKWB010001668">
    <property type="protein sequence ID" value="CAL4065084.1"/>
    <property type="molecule type" value="Genomic_DNA"/>
</dbReference>
<dbReference type="CDD" id="cd00096">
    <property type="entry name" value="Ig"/>
    <property type="match status" value="1"/>
</dbReference>
<organism evidence="5 6">
    <name type="scientific">Meganyctiphanes norvegica</name>
    <name type="common">Northern krill</name>
    <name type="synonym">Thysanopoda norvegica</name>
    <dbReference type="NCBI Taxonomy" id="48144"/>
    <lineage>
        <taxon>Eukaryota</taxon>
        <taxon>Metazoa</taxon>
        <taxon>Ecdysozoa</taxon>
        <taxon>Arthropoda</taxon>
        <taxon>Crustacea</taxon>
        <taxon>Multicrustacea</taxon>
        <taxon>Malacostraca</taxon>
        <taxon>Eumalacostraca</taxon>
        <taxon>Eucarida</taxon>
        <taxon>Euphausiacea</taxon>
        <taxon>Euphausiidae</taxon>
        <taxon>Meganyctiphanes</taxon>
    </lineage>
</organism>
<evidence type="ECO:0000259" key="4">
    <source>
        <dbReference type="PROSITE" id="PS50835"/>
    </source>
</evidence>
<dbReference type="InterPro" id="IPR003599">
    <property type="entry name" value="Ig_sub"/>
</dbReference>
<dbReference type="PANTHER" id="PTHR44170">
    <property type="entry name" value="PROTEIN SIDEKICK"/>
    <property type="match status" value="1"/>
</dbReference>
<protein>
    <recommendedName>
        <fullName evidence="4">Ig-like domain-containing protein</fullName>
    </recommendedName>
</protein>
<dbReference type="Pfam" id="PF13927">
    <property type="entry name" value="Ig_3"/>
    <property type="match status" value="1"/>
</dbReference>
<dbReference type="PROSITE" id="PS50835">
    <property type="entry name" value="IG_LIKE"/>
    <property type="match status" value="2"/>
</dbReference>
<dbReference type="InterPro" id="IPR013783">
    <property type="entry name" value="Ig-like_fold"/>
</dbReference>
<feature type="non-terminal residue" evidence="5">
    <location>
        <position position="288"/>
    </location>
</feature>
<dbReference type="SUPFAM" id="SSF48726">
    <property type="entry name" value="Immunoglobulin"/>
    <property type="match status" value="2"/>
</dbReference>
<dbReference type="GO" id="GO:0098609">
    <property type="term" value="P:cell-cell adhesion"/>
    <property type="evidence" value="ECO:0007669"/>
    <property type="project" value="TreeGrafter"/>
</dbReference>
<dbReference type="SMART" id="SM00408">
    <property type="entry name" value="IGc2"/>
    <property type="match status" value="2"/>
</dbReference>
<accession>A0AAV2PTT9</accession>
<keyword evidence="1" id="KW-0677">Repeat</keyword>
<evidence type="ECO:0000256" key="3">
    <source>
        <dbReference type="SAM" id="MobiDB-lite"/>
    </source>
</evidence>
<dbReference type="InterPro" id="IPR007110">
    <property type="entry name" value="Ig-like_dom"/>
</dbReference>
<feature type="domain" description="Ig-like" evidence="4">
    <location>
        <begin position="176"/>
        <end position="273"/>
    </location>
</feature>
<evidence type="ECO:0000256" key="1">
    <source>
        <dbReference type="ARBA" id="ARBA00022737"/>
    </source>
</evidence>
<keyword evidence="6" id="KW-1185">Reference proteome</keyword>
<dbReference type="AlphaFoldDB" id="A0AAV2PTT9"/>
<proteinExistence type="predicted"/>
<dbReference type="Proteomes" id="UP001497623">
    <property type="component" value="Unassembled WGS sequence"/>
</dbReference>
<evidence type="ECO:0000313" key="5">
    <source>
        <dbReference type="EMBL" id="CAL4065084.1"/>
    </source>
</evidence>
<reference evidence="5 6" key="1">
    <citation type="submission" date="2024-05" db="EMBL/GenBank/DDBJ databases">
        <authorList>
            <person name="Wallberg A."/>
        </authorList>
    </citation>
    <scope>NUCLEOTIDE SEQUENCE [LARGE SCALE GENOMIC DNA]</scope>
</reference>
<name>A0AAV2PTT9_MEGNR</name>
<comment type="caution">
    <text evidence="5">The sequence shown here is derived from an EMBL/GenBank/DDBJ whole genome shotgun (WGS) entry which is preliminary data.</text>
</comment>
<dbReference type="InterPro" id="IPR036179">
    <property type="entry name" value="Ig-like_dom_sf"/>
</dbReference>
<keyword evidence="2" id="KW-1015">Disulfide bond</keyword>
<feature type="non-terminal residue" evidence="5">
    <location>
        <position position="1"/>
    </location>
</feature>
<dbReference type="SMART" id="SM00409">
    <property type="entry name" value="IG"/>
    <property type="match status" value="2"/>
</dbReference>
<dbReference type="PANTHER" id="PTHR44170:SF6">
    <property type="entry name" value="CONTACTIN"/>
    <property type="match status" value="1"/>
</dbReference>
<evidence type="ECO:0000256" key="2">
    <source>
        <dbReference type="ARBA" id="ARBA00023157"/>
    </source>
</evidence>
<dbReference type="InterPro" id="IPR003598">
    <property type="entry name" value="Ig_sub2"/>
</dbReference>
<feature type="region of interest" description="Disordered" evidence="3">
    <location>
        <begin position="212"/>
        <end position="232"/>
    </location>
</feature>
<gene>
    <name evidence="5" type="ORF">MNOR_LOCUS4542</name>
</gene>
<evidence type="ECO:0000313" key="6">
    <source>
        <dbReference type="Proteomes" id="UP001497623"/>
    </source>
</evidence>